<name>A0ABW8UAX6_9LACO</name>
<sequence>MPQETWRYSTLVEDSQHSPLIIFYVPDDVHSCGENHAARNMALAIVKSNQL</sequence>
<dbReference type="EMBL" id="JBGQPK010000015">
    <property type="protein sequence ID" value="MFL2029026.1"/>
    <property type="molecule type" value="Genomic_DNA"/>
</dbReference>
<comment type="caution">
    <text evidence="1">The sequence shown here is derived from an EMBL/GenBank/DDBJ whole genome shotgun (WGS) entry which is preliminary data.</text>
</comment>
<dbReference type="Proteomes" id="UP001625389">
    <property type="component" value="Unassembled WGS sequence"/>
</dbReference>
<reference evidence="1 2" key="1">
    <citation type="submission" date="2024-08" db="EMBL/GenBank/DDBJ databases">
        <authorList>
            <person name="Arias E."/>
        </authorList>
    </citation>
    <scope>NUCLEOTIDE SEQUENCE [LARGE SCALE GENOMIC DNA]</scope>
    <source>
        <strain evidence="1 2">FAM 25317</strain>
    </source>
</reference>
<dbReference type="RefSeq" id="WP_164507610.1">
    <property type="nucleotide sequence ID" value="NZ_JBGQPK010000015.1"/>
</dbReference>
<keyword evidence="2" id="KW-1185">Reference proteome</keyword>
<proteinExistence type="predicted"/>
<protein>
    <submittedName>
        <fullName evidence="1">Uncharacterized protein</fullName>
    </submittedName>
</protein>
<accession>A0ABW8UAX6</accession>
<organism evidence="1 2">
    <name type="scientific">Loigolactobacillus zhaoyuanensis</name>
    <dbReference type="NCBI Taxonomy" id="2486017"/>
    <lineage>
        <taxon>Bacteria</taxon>
        <taxon>Bacillati</taxon>
        <taxon>Bacillota</taxon>
        <taxon>Bacilli</taxon>
        <taxon>Lactobacillales</taxon>
        <taxon>Lactobacillaceae</taxon>
        <taxon>Loigolactobacillus</taxon>
    </lineage>
</organism>
<gene>
    <name evidence="1" type="ORF">ACEN34_05280</name>
</gene>
<evidence type="ECO:0000313" key="2">
    <source>
        <dbReference type="Proteomes" id="UP001625389"/>
    </source>
</evidence>
<evidence type="ECO:0000313" key="1">
    <source>
        <dbReference type="EMBL" id="MFL2029026.1"/>
    </source>
</evidence>